<reference evidence="1 2" key="1">
    <citation type="submission" date="2017-11" db="EMBL/GenBank/DDBJ databases">
        <title>Genome-resolved metagenomics identifies genetic mobility, metabolic interactions, and unexpected diversity in perchlorate-reducing communities.</title>
        <authorList>
            <person name="Barnum T.P."/>
            <person name="Figueroa I.A."/>
            <person name="Carlstrom C.I."/>
            <person name="Lucas L.N."/>
            <person name="Engelbrektson A.L."/>
            <person name="Coates J.D."/>
        </authorList>
    </citation>
    <scope>NUCLEOTIDE SEQUENCE [LARGE SCALE GENOMIC DNA]</scope>
    <source>
        <strain evidence="1">BM301</strain>
    </source>
</reference>
<dbReference type="EMBL" id="PKUN01000002">
    <property type="protein sequence ID" value="PLX63060.1"/>
    <property type="molecule type" value="Genomic_DNA"/>
</dbReference>
<evidence type="ECO:0000313" key="2">
    <source>
        <dbReference type="Proteomes" id="UP000235015"/>
    </source>
</evidence>
<accession>A0A2N6D069</accession>
<gene>
    <name evidence="1" type="ORF">C0630_02545</name>
</gene>
<evidence type="ECO:0008006" key="3">
    <source>
        <dbReference type="Google" id="ProtNLM"/>
    </source>
</evidence>
<dbReference type="InterPro" id="IPR027599">
    <property type="entry name" value="PqqD-rel_X"/>
</dbReference>
<dbReference type="NCBIfam" id="TIGR04353">
    <property type="entry name" value="PqqD_rel_X"/>
    <property type="match status" value="1"/>
</dbReference>
<evidence type="ECO:0000313" key="1">
    <source>
        <dbReference type="EMBL" id="PLX63060.1"/>
    </source>
</evidence>
<dbReference type="STRING" id="1111735.GCA_000428045_02809"/>
<name>A0A2N6D069_9GAMM</name>
<dbReference type="Proteomes" id="UP000235015">
    <property type="component" value="Unassembled WGS sequence"/>
</dbReference>
<dbReference type="AlphaFoldDB" id="A0A2N6D069"/>
<proteinExistence type="predicted"/>
<sequence length="105" mass="11891">MSGMETTEKTERRWFANGSGQFCWCNWPGEEESVLFHQGSGDTLMLNPLGEFLLKRLQIEQLTHPELAAFASDYFEIDNDNELAEAVMASLRTFRSLGLVISDTL</sequence>
<organism evidence="1 2">
    <name type="scientific">Sedimenticola selenatireducens</name>
    <dbReference type="NCBI Taxonomy" id="191960"/>
    <lineage>
        <taxon>Bacteria</taxon>
        <taxon>Pseudomonadati</taxon>
        <taxon>Pseudomonadota</taxon>
        <taxon>Gammaproteobacteria</taxon>
        <taxon>Chromatiales</taxon>
        <taxon>Sedimenticolaceae</taxon>
        <taxon>Sedimenticola</taxon>
    </lineage>
</organism>
<comment type="caution">
    <text evidence="1">The sequence shown here is derived from an EMBL/GenBank/DDBJ whole genome shotgun (WGS) entry which is preliminary data.</text>
</comment>
<protein>
    <recommendedName>
        <fullName evidence="3">HPr-rel-A system PqqD family peptide chaperone</fullName>
    </recommendedName>
</protein>